<dbReference type="PANTHER" id="PTHR42928:SF5">
    <property type="entry name" value="BLR1237 PROTEIN"/>
    <property type="match status" value="1"/>
</dbReference>
<sequence>MTSDQQRQRRRTAIRLAIALAALPLAVQAQDYPKRPITLVVPFSAGGGTDSIARELAKYLSEKLGQPVVVDNRGGGGGAIAAKTVARADPDGHTLLFVTSTFVTHAATDTKAAYDVRKDFTPIAMIGRGPLMIVTYKGLGVKSVTEFVEATKKKPEGLDFCSSGAGSVTHLAGELFIQKTGAKLTHVPYKGSGPATVDFLAGRTHAFFATFPTMLQYVKSGAVDIIATTGTTRSPLFPKVQTVAEAGIPDYNITTWWGVVGPAGLPKPIVARLNALVNEASAREPLKGRLVNEGAEAYSAAPDQFQAMLDSELAMWKTVVKTGNIKVE</sequence>
<protein>
    <submittedName>
        <fullName evidence="3">Tripartite-type tricarboxylate transporter, receptor component TctC</fullName>
    </submittedName>
</protein>
<comment type="similarity">
    <text evidence="1">Belongs to the UPF0065 (bug) family.</text>
</comment>
<dbReference type="RefSeq" id="WP_283443328.1">
    <property type="nucleotide sequence ID" value="NZ_FXUL01000012.1"/>
</dbReference>
<keyword evidence="3" id="KW-0675">Receptor</keyword>
<feature type="chain" id="PRO_5045345404" evidence="2">
    <location>
        <begin position="30"/>
        <end position="328"/>
    </location>
</feature>
<evidence type="ECO:0000256" key="2">
    <source>
        <dbReference type="SAM" id="SignalP"/>
    </source>
</evidence>
<dbReference type="Proteomes" id="UP001158049">
    <property type="component" value="Unassembled WGS sequence"/>
</dbReference>
<name>A0ABY1QG26_9BURK</name>
<feature type="signal peptide" evidence="2">
    <location>
        <begin position="1"/>
        <end position="29"/>
    </location>
</feature>
<organism evidence="3 4">
    <name type="scientific">Noviherbaspirillum suwonense</name>
    <dbReference type="NCBI Taxonomy" id="1224511"/>
    <lineage>
        <taxon>Bacteria</taxon>
        <taxon>Pseudomonadati</taxon>
        <taxon>Pseudomonadota</taxon>
        <taxon>Betaproteobacteria</taxon>
        <taxon>Burkholderiales</taxon>
        <taxon>Oxalobacteraceae</taxon>
        <taxon>Noviherbaspirillum</taxon>
    </lineage>
</organism>
<dbReference type="Gene3D" id="3.40.190.150">
    <property type="entry name" value="Bordetella uptake gene, domain 1"/>
    <property type="match status" value="1"/>
</dbReference>
<dbReference type="PIRSF" id="PIRSF017082">
    <property type="entry name" value="YflP"/>
    <property type="match status" value="1"/>
</dbReference>
<evidence type="ECO:0000313" key="4">
    <source>
        <dbReference type="Proteomes" id="UP001158049"/>
    </source>
</evidence>
<dbReference type="Pfam" id="PF03401">
    <property type="entry name" value="TctC"/>
    <property type="match status" value="1"/>
</dbReference>
<dbReference type="InterPro" id="IPR005064">
    <property type="entry name" value="BUG"/>
</dbReference>
<dbReference type="Gene3D" id="3.40.190.10">
    <property type="entry name" value="Periplasmic binding protein-like II"/>
    <property type="match status" value="1"/>
</dbReference>
<proteinExistence type="inferred from homology"/>
<comment type="caution">
    <text evidence="3">The sequence shown here is derived from an EMBL/GenBank/DDBJ whole genome shotgun (WGS) entry which is preliminary data.</text>
</comment>
<dbReference type="SUPFAM" id="SSF53850">
    <property type="entry name" value="Periplasmic binding protein-like II"/>
    <property type="match status" value="1"/>
</dbReference>
<dbReference type="EMBL" id="FXUL01000012">
    <property type="protein sequence ID" value="SMP67272.1"/>
    <property type="molecule type" value="Genomic_DNA"/>
</dbReference>
<dbReference type="PANTHER" id="PTHR42928">
    <property type="entry name" value="TRICARBOXYLATE-BINDING PROTEIN"/>
    <property type="match status" value="1"/>
</dbReference>
<reference evidence="3 4" key="1">
    <citation type="submission" date="2017-05" db="EMBL/GenBank/DDBJ databases">
        <authorList>
            <person name="Varghese N."/>
            <person name="Submissions S."/>
        </authorList>
    </citation>
    <scope>NUCLEOTIDE SEQUENCE [LARGE SCALE GENOMIC DNA]</scope>
    <source>
        <strain evidence="3 4">DSM 26001</strain>
    </source>
</reference>
<gene>
    <name evidence="3" type="ORF">SAMN06295970_112132</name>
</gene>
<keyword evidence="4" id="KW-1185">Reference proteome</keyword>
<evidence type="ECO:0000313" key="3">
    <source>
        <dbReference type="EMBL" id="SMP67272.1"/>
    </source>
</evidence>
<evidence type="ECO:0000256" key="1">
    <source>
        <dbReference type="ARBA" id="ARBA00006987"/>
    </source>
</evidence>
<dbReference type="InterPro" id="IPR042100">
    <property type="entry name" value="Bug_dom1"/>
</dbReference>
<accession>A0ABY1QG26</accession>
<keyword evidence="2" id="KW-0732">Signal</keyword>
<dbReference type="CDD" id="cd13578">
    <property type="entry name" value="PBP2_Bug27"/>
    <property type="match status" value="1"/>
</dbReference>